<evidence type="ECO:0000259" key="2">
    <source>
        <dbReference type="Pfam" id="PF14467"/>
    </source>
</evidence>
<dbReference type="Gene3D" id="2.60.40.3340">
    <property type="entry name" value="Domain of unknown function DUF4426"/>
    <property type="match status" value="1"/>
</dbReference>
<accession>A0A831K7R8</accession>
<sequence>MRKLTLFTLAILGILLSVAAFAENSTKTGGYTIHHNAFLSNELSAKVLKQYGIRRSPNRALINVSIIKDIPNTTGTPVTAKVSVTARNLRGQVRTIPLREIKEENAVYYIGEFLVENQETVTFSIEAQPKGESRTLHATLKQQFFTH</sequence>
<protein>
    <submittedName>
        <fullName evidence="3">DUF4426 domain-containing protein</fullName>
    </submittedName>
</protein>
<dbReference type="AlphaFoldDB" id="A0A831K7R8"/>
<dbReference type="Pfam" id="PF14467">
    <property type="entry name" value="DUF4426"/>
    <property type="match status" value="1"/>
</dbReference>
<evidence type="ECO:0000256" key="1">
    <source>
        <dbReference type="SAM" id="SignalP"/>
    </source>
</evidence>
<dbReference type="InterPro" id="IPR025218">
    <property type="entry name" value="DUF4426"/>
</dbReference>
<evidence type="ECO:0000313" key="3">
    <source>
        <dbReference type="EMBL" id="HDK37475.1"/>
    </source>
</evidence>
<gene>
    <name evidence="3" type="ORF">ENG92_00445</name>
</gene>
<feature type="signal peptide" evidence="1">
    <location>
        <begin position="1"/>
        <end position="22"/>
    </location>
</feature>
<feature type="chain" id="PRO_5032421057" evidence="1">
    <location>
        <begin position="23"/>
        <end position="147"/>
    </location>
</feature>
<comment type="caution">
    <text evidence="3">The sequence shown here is derived from an EMBL/GenBank/DDBJ whole genome shotgun (WGS) entry which is preliminary data.</text>
</comment>
<feature type="domain" description="DUF4426" evidence="2">
    <location>
        <begin position="27"/>
        <end position="146"/>
    </location>
</feature>
<dbReference type="Proteomes" id="UP000885822">
    <property type="component" value="Unassembled WGS sequence"/>
</dbReference>
<organism evidence="3">
    <name type="scientific">Thiolapillus brandeum</name>
    <dbReference type="NCBI Taxonomy" id="1076588"/>
    <lineage>
        <taxon>Bacteria</taxon>
        <taxon>Pseudomonadati</taxon>
        <taxon>Pseudomonadota</taxon>
        <taxon>Gammaproteobacteria</taxon>
        <taxon>Chromatiales</taxon>
        <taxon>Sedimenticolaceae</taxon>
        <taxon>Thiolapillus</taxon>
    </lineage>
</organism>
<name>A0A831K7R8_9GAMM</name>
<reference evidence="3" key="1">
    <citation type="journal article" date="2020" name="mSystems">
        <title>Genome- and Community-Level Interaction Insights into Carbon Utilization and Element Cycling Functions of Hydrothermarchaeota in Hydrothermal Sediment.</title>
        <authorList>
            <person name="Zhou Z."/>
            <person name="Liu Y."/>
            <person name="Xu W."/>
            <person name="Pan J."/>
            <person name="Luo Z.H."/>
            <person name="Li M."/>
        </authorList>
    </citation>
    <scope>NUCLEOTIDE SEQUENCE [LARGE SCALE GENOMIC DNA]</scope>
    <source>
        <strain evidence="3">HyVt-26</strain>
    </source>
</reference>
<proteinExistence type="predicted"/>
<keyword evidence="1" id="KW-0732">Signal</keyword>
<dbReference type="EMBL" id="DRCV01000022">
    <property type="protein sequence ID" value="HDK37475.1"/>
    <property type="molecule type" value="Genomic_DNA"/>
</dbReference>